<proteinExistence type="predicted"/>
<dbReference type="Proteomes" id="UP000245909">
    <property type="component" value="Unassembled WGS sequence"/>
</dbReference>
<accession>A0A2U0TAB4</accession>
<organism evidence="1 2">
    <name type="scientific">Alitibacter langaaensis DSM 22999</name>
    <dbReference type="NCBI Taxonomy" id="1122935"/>
    <lineage>
        <taxon>Bacteria</taxon>
        <taxon>Pseudomonadati</taxon>
        <taxon>Pseudomonadota</taxon>
        <taxon>Gammaproteobacteria</taxon>
        <taxon>Pasteurellales</taxon>
        <taxon>Pasteurellaceae</taxon>
        <taxon>Alitibacter</taxon>
    </lineage>
</organism>
<dbReference type="InterPro" id="IPR009731">
    <property type="entry name" value="P-like"/>
</dbReference>
<sequence>MSNSITTQQAQPLNDKIETLVDRIFEQLLASCPSIQYWTEQQIITAKRQWILGFAENGIKTIDQVRNGMRELRTKQDDFVPSIGKFISWCKSGNDYAHLGLPSADELLARFIKFIRAGGLAWADRFDFVNDLEYHLLTKLYERSAKEQWTDKETRQGVREILEEWADKLSRGEQIPPRRSQLPKTVQVKTTLETDLSYLAKMRSMLHARRVN</sequence>
<protein>
    <submittedName>
        <fullName evidence="1">Phage replication protein P</fullName>
    </submittedName>
</protein>
<evidence type="ECO:0000313" key="1">
    <source>
        <dbReference type="EMBL" id="PVX40561.1"/>
    </source>
</evidence>
<keyword evidence="2" id="KW-1185">Reference proteome</keyword>
<dbReference type="EMBL" id="QENU01000003">
    <property type="protein sequence ID" value="PVX40561.1"/>
    <property type="molecule type" value="Genomic_DNA"/>
</dbReference>
<dbReference type="AlphaFoldDB" id="A0A2U0TAB4"/>
<reference evidence="1 2" key="1">
    <citation type="submission" date="2018-05" db="EMBL/GenBank/DDBJ databases">
        <title>Genomic Encyclopedia of Type Strains, Phase IV (KMG-IV): sequencing the most valuable type-strain genomes for metagenomic binning, comparative biology and taxonomic classification.</title>
        <authorList>
            <person name="Goeker M."/>
        </authorList>
    </citation>
    <scope>NUCLEOTIDE SEQUENCE [LARGE SCALE GENOMIC DNA]</scope>
    <source>
        <strain evidence="1 2">DSM 22999</strain>
    </source>
</reference>
<name>A0A2U0TAB4_9PAST</name>
<comment type="caution">
    <text evidence="1">The sequence shown here is derived from an EMBL/GenBank/DDBJ whole genome shotgun (WGS) entry which is preliminary data.</text>
</comment>
<dbReference type="OrthoDB" id="5675790at2"/>
<dbReference type="Pfam" id="PF06992">
    <property type="entry name" value="Phage_lambda_P"/>
    <property type="match status" value="1"/>
</dbReference>
<gene>
    <name evidence="1" type="ORF">C8D76_103134</name>
</gene>
<evidence type="ECO:0000313" key="2">
    <source>
        <dbReference type="Proteomes" id="UP000245909"/>
    </source>
</evidence>
<dbReference type="GO" id="GO:0006270">
    <property type="term" value="P:DNA replication initiation"/>
    <property type="evidence" value="ECO:0007669"/>
    <property type="project" value="InterPro"/>
</dbReference>
<dbReference type="RefSeq" id="WP_116631429.1">
    <property type="nucleotide sequence ID" value="NZ_QENU01000003.1"/>
</dbReference>